<dbReference type="EMBL" id="CP115667">
    <property type="protein sequence ID" value="WBW50544.1"/>
    <property type="molecule type" value="Genomic_DNA"/>
</dbReference>
<dbReference type="SUPFAM" id="SSF50998">
    <property type="entry name" value="Quinoprotein alcohol dehydrogenase-like"/>
    <property type="match status" value="1"/>
</dbReference>
<dbReference type="PANTHER" id="PTHR35340">
    <property type="entry name" value="PQQ ENZYME REPEAT PROTEIN-RELATED"/>
    <property type="match status" value="1"/>
</dbReference>
<dbReference type="CDD" id="cd02947">
    <property type="entry name" value="TRX_family"/>
    <property type="match status" value="1"/>
</dbReference>
<dbReference type="Gene3D" id="3.40.30.10">
    <property type="entry name" value="Glutaredoxin"/>
    <property type="match status" value="1"/>
</dbReference>
<dbReference type="PANTHER" id="PTHR35340:SF5">
    <property type="entry name" value="ASST-DOMAIN-CONTAINING PROTEIN"/>
    <property type="match status" value="1"/>
</dbReference>
<evidence type="ECO:0000313" key="3">
    <source>
        <dbReference type="Proteomes" id="UP001210339"/>
    </source>
</evidence>
<gene>
    <name evidence="2" type="ORF">O6R05_03075</name>
</gene>
<evidence type="ECO:0000313" key="2">
    <source>
        <dbReference type="EMBL" id="WBW50544.1"/>
    </source>
</evidence>
<dbReference type="InterPro" id="IPR039535">
    <property type="entry name" value="ASST-like"/>
</dbReference>
<protein>
    <submittedName>
        <fullName evidence="2">Aryl-sulfate sulfotransferase</fullName>
    </submittedName>
</protein>
<dbReference type="InterPro" id="IPR011047">
    <property type="entry name" value="Quinoprotein_ADH-like_sf"/>
</dbReference>
<feature type="domain" description="Thioredoxin" evidence="1">
    <location>
        <begin position="430"/>
        <end position="575"/>
    </location>
</feature>
<dbReference type="InterPro" id="IPR053143">
    <property type="entry name" value="Arylsulfate_ST"/>
</dbReference>
<dbReference type="Pfam" id="PF00085">
    <property type="entry name" value="Thioredoxin"/>
    <property type="match status" value="1"/>
</dbReference>
<evidence type="ECO:0000259" key="1">
    <source>
        <dbReference type="PROSITE" id="PS51352"/>
    </source>
</evidence>
<keyword evidence="3" id="KW-1185">Reference proteome</keyword>
<sequence>MIFQTGTTFYNPEKCFNGLNLVATPNKGVLLFDMNGNEIQHYKMMGMPAKMLPGGNIVGTGRFRNSSIAPQDGESLIEVNPRGDIVWRYDKFRFLESESTYSARAHSDYQCLPNPVGSYVPGLPRERGNTLILGHDTVYNKAVSDKPLLDEVIYEVDDQGNLVWKFSFTNHFDEIGYTEIQKNVMYRNPNVIAGTGLGDYLHISSFAVLGENKWYDQGDRRFHPENIIVASRQSNFIAIIDKKKRKIVWQIGPKENEVFRTFHGIIGPTHIQMIQKGLKGEGNILLFESGAESGYGVANLNSATGLNSYRRAYSRILEFNPITFQVQWKVTPKDLGYTTSLNGYKFYAPYGGSLQRLPNNNTLVSMGSAGIMYEITEDHEVVWRWVCPYTVNPEGQFAIKNYIYGGYRYPYEYYDVKTKENDVPHFAPIKVALTEVPGAELSDDIDFMTMAMETDEEIQSARDLMSMETSKIRFISSENFTKRLGEKPETIVIYGGNHCVHCKSVRELTTELLTEEFTDINGFYMALDENQSVRDKLDITTIPLTIFYKDGVEVHRFTGEISYDDYAIKIEKFLL</sequence>
<dbReference type="Pfam" id="PF14269">
    <property type="entry name" value="Arylsulfotran_2"/>
    <property type="match status" value="1"/>
</dbReference>
<proteinExistence type="predicted"/>
<dbReference type="RefSeq" id="WP_271192069.1">
    <property type="nucleotide sequence ID" value="NZ_CP115667.1"/>
</dbReference>
<dbReference type="Proteomes" id="UP001210339">
    <property type="component" value="Chromosome"/>
</dbReference>
<dbReference type="SUPFAM" id="SSF52833">
    <property type="entry name" value="Thioredoxin-like"/>
    <property type="match status" value="1"/>
</dbReference>
<dbReference type="InterPro" id="IPR013766">
    <property type="entry name" value="Thioredoxin_domain"/>
</dbReference>
<dbReference type="InterPro" id="IPR036249">
    <property type="entry name" value="Thioredoxin-like_sf"/>
</dbReference>
<dbReference type="PROSITE" id="PS51352">
    <property type="entry name" value="THIOREDOXIN_2"/>
    <property type="match status" value="1"/>
</dbReference>
<organism evidence="2 3">
    <name type="scientific">Peptoniphilus equinus</name>
    <dbReference type="NCBI Taxonomy" id="3016343"/>
    <lineage>
        <taxon>Bacteria</taxon>
        <taxon>Bacillati</taxon>
        <taxon>Bacillota</taxon>
        <taxon>Tissierellia</taxon>
        <taxon>Tissierellales</taxon>
        <taxon>Peptoniphilaceae</taxon>
        <taxon>Peptoniphilus</taxon>
    </lineage>
</organism>
<reference evidence="2 3" key="1">
    <citation type="submission" date="2023-01" db="EMBL/GenBank/DDBJ databases">
        <authorList>
            <person name="Lee S.H."/>
            <person name="Jung H.S."/>
            <person name="Yun J.U."/>
        </authorList>
    </citation>
    <scope>NUCLEOTIDE SEQUENCE [LARGE SCALE GENOMIC DNA]</scope>
    <source>
        <strain evidence="2 3">CBA3646</strain>
    </source>
</reference>
<accession>A0ABY7QUU3</accession>
<name>A0ABY7QUU3_9FIRM</name>